<name>A0A426V0S5_9ACTN</name>
<dbReference type="AlphaFoldDB" id="A0A426V0S5"/>
<feature type="domain" description="DUF397" evidence="1">
    <location>
        <begin position="27"/>
        <end position="81"/>
    </location>
</feature>
<keyword evidence="3" id="KW-1185">Reference proteome</keyword>
<dbReference type="OrthoDB" id="4562195at2"/>
<evidence type="ECO:0000313" key="2">
    <source>
        <dbReference type="EMBL" id="RRS00488.1"/>
    </source>
</evidence>
<evidence type="ECO:0000259" key="1">
    <source>
        <dbReference type="Pfam" id="PF04149"/>
    </source>
</evidence>
<dbReference type="Pfam" id="PF04149">
    <property type="entry name" value="DUF397"/>
    <property type="match status" value="1"/>
</dbReference>
<reference evidence="2 3" key="1">
    <citation type="submission" date="2018-12" db="EMBL/GenBank/DDBJ databases">
        <title>Glycomyces sp. YIM 121974 draft genome.</title>
        <authorList>
            <person name="Li Q."/>
        </authorList>
    </citation>
    <scope>NUCLEOTIDE SEQUENCE [LARGE SCALE GENOMIC DNA]</scope>
    <source>
        <strain evidence="2 3">YIM 121974</strain>
    </source>
</reference>
<proteinExistence type="predicted"/>
<protein>
    <submittedName>
        <fullName evidence="2">DUF397 domain-containing protein</fullName>
    </submittedName>
</protein>
<dbReference type="InterPro" id="IPR007278">
    <property type="entry name" value="DUF397"/>
</dbReference>
<dbReference type="RefSeq" id="WP_125247167.1">
    <property type="nucleotide sequence ID" value="NZ_RSEB01000002.1"/>
</dbReference>
<evidence type="ECO:0000313" key="3">
    <source>
        <dbReference type="Proteomes" id="UP000277256"/>
    </source>
</evidence>
<comment type="caution">
    <text evidence="2">The sequence shown here is derived from an EMBL/GenBank/DDBJ whole genome shotgun (WGS) entry which is preliminary data.</text>
</comment>
<dbReference type="EMBL" id="RSEB01000002">
    <property type="protein sequence ID" value="RRS00488.1"/>
    <property type="molecule type" value="Genomic_DNA"/>
</dbReference>
<organism evidence="2 3">
    <name type="scientific">Glycomyces terrestris</name>
    <dbReference type="NCBI Taxonomy" id="2493553"/>
    <lineage>
        <taxon>Bacteria</taxon>
        <taxon>Bacillati</taxon>
        <taxon>Actinomycetota</taxon>
        <taxon>Actinomycetes</taxon>
        <taxon>Glycomycetales</taxon>
        <taxon>Glycomycetaceae</taxon>
        <taxon>Glycomyces</taxon>
    </lineage>
</organism>
<dbReference type="Proteomes" id="UP000277256">
    <property type="component" value="Unassembled WGS sequence"/>
</dbReference>
<sequence length="83" mass="9248">MVEYTGWRKSTRSSNTSNADCVECRQTWRKSTRSNNTANSDCVEARNTAAGFQVRDSKLGHDSPVFDLGAADFTSLLRATRRS</sequence>
<accession>A0A426V0S5</accession>
<gene>
    <name evidence="2" type="ORF">EIW28_07965</name>
</gene>